<proteinExistence type="predicted"/>
<protein>
    <submittedName>
        <fullName evidence="3">LysM and putative peptidoglycan-binding domain-containing protein 2</fullName>
    </submittedName>
</protein>
<evidence type="ECO:0000259" key="1">
    <source>
        <dbReference type="PROSITE" id="PS51782"/>
    </source>
</evidence>
<dbReference type="PANTHER" id="PTHR20932:SF8">
    <property type="entry name" value="LD22649P"/>
    <property type="match status" value="1"/>
</dbReference>
<dbReference type="PANTHER" id="PTHR20932">
    <property type="entry name" value="LYSM AND PUTATIVE PEPTIDOGLYCAN-BINDING DOMAIN-CONTAINING PROTEIN"/>
    <property type="match status" value="1"/>
</dbReference>
<dbReference type="RefSeq" id="XP_065662270.1">
    <property type="nucleotide sequence ID" value="XM_065806198.1"/>
</dbReference>
<dbReference type="Proteomes" id="UP001652625">
    <property type="component" value="Chromosome 09"/>
</dbReference>
<organism evidence="2 3">
    <name type="scientific">Hydra vulgaris</name>
    <name type="common">Hydra</name>
    <name type="synonym">Hydra attenuata</name>
    <dbReference type="NCBI Taxonomy" id="6087"/>
    <lineage>
        <taxon>Eukaryota</taxon>
        <taxon>Metazoa</taxon>
        <taxon>Cnidaria</taxon>
        <taxon>Hydrozoa</taxon>
        <taxon>Hydroidolina</taxon>
        <taxon>Anthoathecata</taxon>
        <taxon>Aplanulata</taxon>
        <taxon>Hydridae</taxon>
        <taxon>Hydra</taxon>
    </lineage>
</organism>
<dbReference type="CDD" id="cd00118">
    <property type="entry name" value="LysM"/>
    <property type="match status" value="1"/>
</dbReference>
<accession>A0ABM4CKH9</accession>
<dbReference type="GeneID" id="105845068"/>
<reference evidence="3" key="1">
    <citation type="submission" date="2025-08" db="UniProtKB">
        <authorList>
            <consortium name="RefSeq"/>
        </authorList>
    </citation>
    <scope>IDENTIFICATION</scope>
</reference>
<gene>
    <name evidence="3" type="primary">LOC105845068</name>
</gene>
<dbReference type="InterPro" id="IPR018392">
    <property type="entry name" value="LysM"/>
</dbReference>
<sequence length="187" mass="21160">MSLSNSIQSQRRYGSTSVRGAMLSVTNSDLFVHKVESSDTLQGLAIKYGVTIEELKRVNKLWTNEFLHFKETLVIPCSPSFTCNYSREPHLNERLLKNSPNGNKKKYSNHENVSEINCNQENFSSQSSDFTSFVGILSKIDVQIDLHKKKHHTLAGNGLPNVSFDSYQHYEATMSPTRSMSPLEQDV</sequence>
<dbReference type="Pfam" id="PF01476">
    <property type="entry name" value="LysM"/>
    <property type="match status" value="1"/>
</dbReference>
<dbReference type="InterPro" id="IPR036779">
    <property type="entry name" value="LysM_dom_sf"/>
</dbReference>
<keyword evidence="2" id="KW-1185">Reference proteome</keyword>
<dbReference type="PROSITE" id="PS51782">
    <property type="entry name" value="LYSM"/>
    <property type="match status" value="1"/>
</dbReference>
<dbReference type="SUPFAM" id="SSF54106">
    <property type="entry name" value="LysM domain"/>
    <property type="match status" value="1"/>
</dbReference>
<dbReference type="Gene3D" id="3.10.350.10">
    <property type="entry name" value="LysM domain"/>
    <property type="match status" value="1"/>
</dbReference>
<evidence type="ECO:0000313" key="2">
    <source>
        <dbReference type="Proteomes" id="UP001652625"/>
    </source>
</evidence>
<feature type="domain" description="LysM" evidence="1">
    <location>
        <begin position="31"/>
        <end position="75"/>
    </location>
</feature>
<name>A0ABM4CKH9_HYDVU</name>
<dbReference type="InterPro" id="IPR045030">
    <property type="entry name" value="LYSM1-4"/>
</dbReference>
<dbReference type="SMART" id="SM00257">
    <property type="entry name" value="LysM"/>
    <property type="match status" value="1"/>
</dbReference>
<evidence type="ECO:0000313" key="3">
    <source>
        <dbReference type="RefSeq" id="XP_065662270.1"/>
    </source>
</evidence>